<dbReference type="Gene3D" id="3.40.50.360">
    <property type="match status" value="1"/>
</dbReference>
<dbReference type="InterPro" id="IPR029039">
    <property type="entry name" value="Flavoprotein-like_sf"/>
</dbReference>
<evidence type="ECO:0000313" key="6">
    <source>
        <dbReference type="Proteomes" id="UP001500459"/>
    </source>
</evidence>
<keyword evidence="2" id="KW-0472">Membrane</keyword>
<feature type="transmembrane region" description="Helical" evidence="2">
    <location>
        <begin position="298"/>
        <end position="319"/>
    </location>
</feature>
<accession>A0ABP6UP81</accession>
<dbReference type="EMBL" id="BAABCW010000016">
    <property type="protein sequence ID" value="GAA3516354.1"/>
    <property type="molecule type" value="Genomic_DNA"/>
</dbReference>
<keyword evidence="2" id="KW-0812">Transmembrane</keyword>
<feature type="domain" description="Flavodoxin-like" evidence="3">
    <location>
        <begin position="343"/>
        <end position="482"/>
    </location>
</feature>
<dbReference type="PRINTS" id="PR00369">
    <property type="entry name" value="FLAVODOXIN"/>
</dbReference>
<evidence type="ECO:0000256" key="1">
    <source>
        <dbReference type="ARBA" id="ARBA00022630"/>
    </source>
</evidence>
<proteinExistence type="predicted"/>
<dbReference type="PROSITE" id="PS51384">
    <property type="entry name" value="FAD_FR"/>
    <property type="match status" value="1"/>
</dbReference>
<keyword evidence="6" id="KW-1185">Reference proteome</keyword>
<dbReference type="SUPFAM" id="SSF63380">
    <property type="entry name" value="Riboflavin synthase domain-like"/>
    <property type="match status" value="1"/>
</dbReference>
<dbReference type="SUPFAM" id="SSF52218">
    <property type="entry name" value="Flavoproteins"/>
    <property type="match status" value="1"/>
</dbReference>
<feature type="transmembrane region" description="Helical" evidence="2">
    <location>
        <begin position="12"/>
        <end position="33"/>
    </location>
</feature>
<dbReference type="RefSeq" id="WP_344929318.1">
    <property type="nucleotide sequence ID" value="NZ_BAABCW010000016.1"/>
</dbReference>
<evidence type="ECO:0000313" key="5">
    <source>
        <dbReference type="EMBL" id="GAA3516354.1"/>
    </source>
</evidence>
<feature type="transmembrane region" description="Helical" evidence="2">
    <location>
        <begin position="172"/>
        <end position="197"/>
    </location>
</feature>
<evidence type="ECO:0000259" key="3">
    <source>
        <dbReference type="PROSITE" id="PS50902"/>
    </source>
</evidence>
<keyword evidence="2" id="KW-1133">Transmembrane helix</keyword>
<dbReference type="InterPro" id="IPR039261">
    <property type="entry name" value="FNR_nucleotide-bd"/>
</dbReference>
<dbReference type="Pfam" id="PF00175">
    <property type="entry name" value="NAD_binding_1"/>
    <property type="match status" value="1"/>
</dbReference>
<keyword evidence="1" id="KW-0285">Flavoprotein</keyword>
<dbReference type="InterPro" id="IPR001709">
    <property type="entry name" value="Flavoprot_Pyr_Nucl_cyt_Rdtase"/>
</dbReference>
<name>A0ABP6UP81_9FLAO</name>
<comment type="caution">
    <text evidence="5">The sequence shown here is derived from an EMBL/GenBank/DDBJ whole genome shotgun (WGS) entry which is preliminary data.</text>
</comment>
<dbReference type="Pfam" id="PF00258">
    <property type="entry name" value="Flavodoxin_1"/>
    <property type="match status" value="1"/>
</dbReference>
<dbReference type="Gene3D" id="2.40.30.10">
    <property type="entry name" value="Translation factors"/>
    <property type="match status" value="1"/>
</dbReference>
<dbReference type="InterPro" id="IPR017938">
    <property type="entry name" value="Riboflavin_synthase-like_b-brl"/>
</dbReference>
<evidence type="ECO:0000259" key="4">
    <source>
        <dbReference type="PROSITE" id="PS51384"/>
    </source>
</evidence>
<dbReference type="InterPro" id="IPR001433">
    <property type="entry name" value="OxRdtase_FAD/NAD-bd"/>
</dbReference>
<dbReference type="PANTHER" id="PTHR19384">
    <property type="entry name" value="NITRIC OXIDE SYNTHASE-RELATED"/>
    <property type="match status" value="1"/>
</dbReference>
<gene>
    <name evidence="5" type="ORF">GCM10022393_33050</name>
</gene>
<dbReference type="InterPro" id="IPR017927">
    <property type="entry name" value="FAD-bd_FR_type"/>
</dbReference>
<dbReference type="Gene3D" id="3.40.50.80">
    <property type="entry name" value="Nucleotide-binding domain of ferredoxin-NADP reductase (FNR) module"/>
    <property type="match status" value="1"/>
</dbReference>
<feature type="transmembrane region" description="Helical" evidence="2">
    <location>
        <begin position="130"/>
        <end position="151"/>
    </location>
</feature>
<protein>
    <recommendedName>
        <fullName evidence="7">FAD-binding oxidoreductase</fullName>
    </recommendedName>
</protein>
<organism evidence="5 6">
    <name type="scientific">Aquimarina addita</name>
    <dbReference type="NCBI Taxonomy" id="870485"/>
    <lineage>
        <taxon>Bacteria</taxon>
        <taxon>Pseudomonadati</taxon>
        <taxon>Bacteroidota</taxon>
        <taxon>Flavobacteriia</taxon>
        <taxon>Flavobacteriales</taxon>
        <taxon>Flavobacteriaceae</taxon>
        <taxon>Aquimarina</taxon>
    </lineage>
</organism>
<evidence type="ECO:0000256" key="2">
    <source>
        <dbReference type="SAM" id="Phobius"/>
    </source>
</evidence>
<feature type="domain" description="FAD-binding FR-type" evidence="4">
    <location>
        <begin position="495"/>
        <end position="592"/>
    </location>
</feature>
<sequence length="732" mass="82843">MTLSIWRYSHLALAIVSSAFLLIASVTGIILAFDPIANSIESYAIDDIEEVTLAKTIHVLQERYDELITLEIDEHDAIIATVVTKEGNSETIYVDPLTGKKLGVPVEKSDIIKFATNLHRSLFLKGIGRFFVGFVSFLLLLLSITGTLLILKRQGNVKRFFSKIRKKYFTQYSHIILGRLLLIPIFIIAITGVYLSLEKFSLLPAKVISHTIHTNHSSATRRVLPKDFELFKTIFLTDMRSVEFPFSDAPEDYFIVKLSNRELIIDQYTGTIISEEYYPLITLASYWSLALHTGKGSAVWSVVLLISCCSILFFIYSGFSMTIRRIKKSSISNFNHNKDEAEYIILVGSETGSTFAFATIFANALSALGKTVFISELNNYCRYKRAKHLIIFTATYGQGEPPTNAKRFEKNVKAIQPINQLQFSVVGFGSLAYPDFCKYALDLDTLLKMNPKFESILEPCKINNQSFTTFKEWAMGWSSQMGLDLYITPPEKEKVDKVTFSVIDRSDINEDDTFLLHLKPHNNMDYESGDLLAFYPKEDNVRRLYSIGKVNGNIMLSIKKHEFGICSTFFSQLEKGDKIKAVIQQNTTFHFPANKKDVIFIANGTGIAPFLGMITSYPLGDSRVHLFWGGRNTSSVLLYNEYIKKAQETKHLSTVKIIYSQELGNKMYVQDQIEKEASFIASVLKNGGVIMICGSIAMQKEVIKVLEKITATYLSEPLQTFKQQKQIKIDCY</sequence>
<dbReference type="Proteomes" id="UP001500459">
    <property type="component" value="Unassembled WGS sequence"/>
</dbReference>
<dbReference type="Pfam" id="PF03929">
    <property type="entry name" value="PepSY_TM"/>
    <property type="match status" value="1"/>
</dbReference>
<reference evidence="6" key="1">
    <citation type="journal article" date="2019" name="Int. J. Syst. Evol. Microbiol.">
        <title>The Global Catalogue of Microorganisms (GCM) 10K type strain sequencing project: providing services to taxonomists for standard genome sequencing and annotation.</title>
        <authorList>
            <consortium name="The Broad Institute Genomics Platform"/>
            <consortium name="The Broad Institute Genome Sequencing Center for Infectious Disease"/>
            <person name="Wu L."/>
            <person name="Ma J."/>
        </authorList>
    </citation>
    <scope>NUCLEOTIDE SEQUENCE [LARGE SCALE GENOMIC DNA]</scope>
    <source>
        <strain evidence="6">JCM 17106</strain>
    </source>
</reference>
<dbReference type="InterPro" id="IPR008254">
    <property type="entry name" value="Flavodoxin/NO_synth"/>
</dbReference>
<evidence type="ECO:0008006" key="7">
    <source>
        <dbReference type="Google" id="ProtNLM"/>
    </source>
</evidence>
<dbReference type="SUPFAM" id="SSF52343">
    <property type="entry name" value="Ferredoxin reductase-like, C-terminal NADP-linked domain"/>
    <property type="match status" value="1"/>
</dbReference>
<dbReference type="PROSITE" id="PS50902">
    <property type="entry name" value="FLAVODOXIN_LIKE"/>
    <property type="match status" value="1"/>
</dbReference>
<dbReference type="InterPro" id="IPR001094">
    <property type="entry name" value="Flavdoxin-like"/>
</dbReference>
<dbReference type="InterPro" id="IPR005625">
    <property type="entry name" value="PepSY-ass_TM"/>
</dbReference>
<dbReference type="PRINTS" id="PR00371">
    <property type="entry name" value="FPNCR"/>
</dbReference>